<dbReference type="InterPro" id="IPR056729">
    <property type="entry name" value="GMPPB_C"/>
</dbReference>
<dbReference type="InterPro" id="IPR007691">
    <property type="entry name" value="LpxD"/>
</dbReference>
<evidence type="ECO:0000256" key="4">
    <source>
        <dbReference type="ARBA" id="ARBA00022737"/>
    </source>
</evidence>
<keyword evidence="4 7" id="KW-0677">Repeat</keyword>
<dbReference type="Pfam" id="PF00132">
    <property type="entry name" value="Hexapep"/>
    <property type="match status" value="1"/>
</dbReference>
<evidence type="ECO:0000256" key="2">
    <source>
        <dbReference type="ARBA" id="ARBA00022556"/>
    </source>
</evidence>
<dbReference type="Pfam" id="PF04613">
    <property type="entry name" value="LpxD"/>
    <property type="match status" value="1"/>
</dbReference>
<keyword evidence="8" id="KW-0175">Coiled coil</keyword>
<dbReference type="Gene3D" id="2.160.10.10">
    <property type="entry name" value="Hexapeptide repeat proteins"/>
    <property type="match status" value="1"/>
</dbReference>
<dbReference type="HAMAP" id="MF_00523">
    <property type="entry name" value="LpxD"/>
    <property type="match status" value="1"/>
</dbReference>
<dbReference type="PANTHER" id="PTHR43378:SF2">
    <property type="entry name" value="UDP-3-O-ACYLGLUCOSAMINE N-ACYLTRANSFERASE 1, MITOCHONDRIAL-RELATED"/>
    <property type="match status" value="1"/>
</dbReference>
<evidence type="ECO:0000256" key="5">
    <source>
        <dbReference type="ARBA" id="ARBA00023098"/>
    </source>
</evidence>
<dbReference type="GO" id="GO:0009245">
    <property type="term" value="P:lipid A biosynthetic process"/>
    <property type="evidence" value="ECO:0007669"/>
    <property type="project" value="UniProtKB-UniRule"/>
</dbReference>
<dbReference type="SUPFAM" id="SSF51161">
    <property type="entry name" value="Trimeric LpxA-like enzymes"/>
    <property type="match status" value="1"/>
</dbReference>
<dbReference type="GO" id="GO:0043886">
    <property type="term" value="F:structural constituent of carboxysome shell"/>
    <property type="evidence" value="ECO:0007669"/>
    <property type="project" value="UniProtKB-ARBA"/>
</dbReference>
<dbReference type="GO" id="GO:0103118">
    <property type="term" value="F:UDP-3-O-[(3R)-3-hydroxyacyl]-glucosamine N-acyltransferase activity"/>
    <property type="evidence" value="ECO:0007669"/>
    <property type="project" value="UniProtKB-EC"/>
</dbReference>
<dbReference type="PANTHER" id="PTHR43378">
    <property type="entry name" value="UDP-3-O-ACYLGLUCOSAMINE N-ACYLTRANSFERASE"/>
    <property type="match status" value="1"/>
</dbReference>
<feature type="coiled-coil region" evidence="8">
    <location>
        <begin position="330"/>
        <end position="364"/>
    </location>
</feature>
<dbReference type="GO" id="GO:0016410">
    <property type="term" value="F:N-acyltransferase activity"/>
    <property type="evidence" value="ECO:0007669"/>
    <property type="project" value="InterPro"/>
</dbReference>
<dbReference type="NCBIfam" id="TIGR01853">
    <property type="entry name" value="lipid_A_lpxD"/>
    <property type="match status" value="1"/>
</dbReference>
<keyword evidence="3 7" id="KW-0808">Transferase</keyword>
<dbReference type="InterPro" id="IPR020573">
    <property type="entry name" value="UDP_GlcNAc_AcTrfase_non-rep"/>
</dbReference>
<feature type="active site" description="Proton acceptor" evidence="7">
    <location>
        <position position="247"/>
    </location>
</feature>
<dbReference type="Gene3D" id="3.40.1390.10">
    <property type="entry name" value="MurE/MurF, N-terminal domain"/>
    <property type="match status" value="1"/>
</dbReference>
<dbReference type="EMBL" id="CP053586">
    <property type="protein sequence ID" value="WNZ23378.1"/>
    <property type="molecule type" value="Genomic_DNA"/>
</dbReference>
<gene>
    <name evidence="7 11" type="primary">lpxD</name>
    <name evidence="11" type="ORF">HJG54_11275</name>
</gene>
<dbReference type="NCBIfam" id="NF002060">
    <property type="entry name" value="PRK00892.1"/>
    <property type="match status" value="1"/>
</dbReference>
<organism evidence="11">
    <name type="scientific">Leptolyngbya sp. NK1-12</name>
    <dbReference type="NCBI Taxonomy" id="2547451"/>
    <lineage>
        <taxon>Bacteria</taxon>
        <taxon>Bacillati</taxon>
        <taxon>Cyanobacteriota</taxon>
        <taxon>Cyanophyceae</taxon>
        <taxon>Leptolyngbyales</taxon>
        <taxon>Leptolyngbyaceae</taxon>
        <taxon>Leptolyngbya group</taxon>
        <taxon>Leptolyngbya</taxon>
    </lineage>
</organism>
<proteinExistence type="inferred from homology"/>
<keyword evidence="5 7" id="KW-0443">Lipid metabolism</keyword>
<dbReference type="CDD" id="cd03352">
    <property type="entry name" value="LbH_LpxD"/>
    <property type="match status" value="1"/>
</dbReference>
<reference evidence="11" key="1">
    <citation type="submission" date="2020-05" db="EMBL/GenBank/DDBJ databases">
        <authorList>
            <person name="Zhu T."/>
            <person name="Keshari N."/>
            <person name="Lu X."/>
        </authorList>
    </citation>
    <scope>NUCLEOTIDE SEQUENCE</scope>
    <source>
        <strain evidence="11">NK1-12</strain>
    </source>
</reference>
<protein>
    <recommendedName>
        <fullName evidence="7">UDP-3-O-acylglucosamine N-acyltransferase</fullName>
        <ecNumber evidence="7">2.3.1.191</ecNumber>
    </recommendedName>
</protein>
<dbReference type="GO" id="GO:0016020">
    <property type="term" value="C:membrane"/>
    <property type="evidence" value="ECO:0007669"/>
    <property type="project" value="GOC"/>
</dbReference>
<comment type="catalytic activity">
    <reaction evidence="7">
        <text>a UDP-3-O-[(3R)-3-hydroxyacyl]-alpha-D-glucosamine + a (3R)-hydroxyacyl-[ACP] = a UDP-2-N,3-O-bis[(3R)-3-hydroxyacyl]-alpha-D-glucosamine + holo-[ACP] + H(+)</text>
        <dbReference type="Rhea" id="RHEA:53836"/>
        <dbReference type="Rhea" id="RHEA-COMP:9685"/>
        <dbReference type="Rhea" id="RHEA-COMP:9945"/>
        <dbReference type="ChEBI" id="CHEBI:15378"/>
        <dbReference type="ChEBI" id="CHEBI:64479"/>
        <dbReference type="ChEBI" id="CHEBI:78827"/>
        <dbReference type="ChEBI" id="CHEBI:137740"/>
        <dbReference type="ChEBI" id="CHEBI:137748"/>
        <dbReference type="EC" id="2.3.1.191"/>
    </reaction>
</comment>
<keyword evidence="1 7" id="KW-0444">Lipid biosynthesis</keyword>
<keyword evidence="6 7" id="KW-0012">Acyltransferase</keyword>
<dbReference type="Pfam" id="PF25087">
    <property type="entry name" value="GMPPB_C"/>
    <property type="match status" value="1"/>
</dbReference>
<dbReference type="InterPro" id="IPR001451">
    <property type="entry name" value="Hexapep"/>
</dbReference>
<dbReference type="AlphaFoldDB" id="A0AA96WDQ0"/>
<keyword evidence="2 7" id="KW-0441">Lipid A biosynthesis</keyword>
<accession>A0AA96WDQ0</accession>
<evidence type="ECO:0000256" key="1">
    <source>
        <dbReference type="ARBA" id="ARBA00022516"/>
    </source>
</evidence>
<evidence type="ECO:0000313" key="11">
    <source>
        <dbReference type="EMBL" id="WNZ23378.1"/>
    </source>
</evidence>
<comment type="similarity">
    <text evidence="7">Belongs to the transferase hexapeptide repeat family. LpxD subfamily.</text>
</comment>
<dbReference type="InterPro" id="IPR011004">
    <property type="entry name" value="Trimer_LpxA-like_sf"/>
</dbReference>
<feature type="domain" description="UDP-3-O-[3-hydroxymyristoyl] glucosamine N-acyltransferase non-repeat region" evidence="9">
    <location>
        <begin position="25"/>
        <end position="95"/>
    </location>
</feature>
<feature type="domain" description="Mannose-1-phosphate guanyltransferase C-terminal" evidence="10">
    <location>
        <begin position="109"/>
        <end position="189"/>
    </location>
</feature>
<name>A0AA96WDQ0_9CYAN</name>
<evidence type="ECO:0000256" key="3">
    <source>
        <dbReference type="ARBA" id="ARBA00022679"/>
    </source>
</evidence>
<evidence type="ECO:0000256" key="8">
    <source>
        <dbReference type="SAM" id="Coils"/>
    </source>
</evidence>
<sequence length="364" mass="38740">MKFSQLLQQLQITDQHSLLVDPAHDPVLTGLAAIDEAQPGSLSYIEGGKFANQIHHTGASAVILPQDAKLQQQASQRQIAWISTAEPKLLFAKAVPLFYQPFQPEPGIHPTAIIHPTAQLGQEVSVGAYSVIQANVKIGNGVCIHPSVVVYPDVQIGDRTVLHAGCVIHERTQIGADCVIHSGAVIGAEGFGFVPAAEGWVKLEQSGITVLEDRVEVGCNSTVDRPAVGETRIGYNSKLDNLVHVGHNCRIGQNCILAAQVGMAGGGKTGNWVILGGQVGVANQATIGDRVQAGAKAGLHGAIAPGSIMMGSPASPYRTFLKASAIYNRLPDMHQSLRQLQQQVEELQQQIAQLTNEDNKHDET</sequence>
<comment type="subunit">
    <text evidence="7">Homotrimer.</text>
</comment>
<evidence type="ECO:0000259" key="10">
    <source>
        <dbReference type="Pfam" id="PF25087"/>
    </source>
</evidence>
<comment type="pathway">
    <text evidence="7">Bacterial outer membrane biogenesis; LPS lipid A biosynthesis.</text>
</comment>
<evidence type="ECO:0000259" key="9">
    <source>
        <dbReference type="Pfam" id="PF04613"/>
    </source>
</evidence>
<evidence type="ECO:0000256" key="6">
    <source>
        <dbReference type="ARBA" id="ARBA00023315"/>
    </source>
</evidence>
<dbReference type="RefSeq" id="WP_316435021.1">
    <property type="nucleotide sequence ID" value="NZ_CP053586.1"/>
</dbReference>
<evidence type="ECO:0000256" key="7">
    <source>
        <dbReference type="HAMAP-Rule" id="MF_00523"/>
    </source>
</evidence>
<comment type="function">
    <text evidence="7">Catalyzes the N-acylation of UDP-3-O-acylglucosamine using 3-hydroxyacyl-ACP as the acyl donor. Is involved in the biosynthesis of lipid A, a phosphorylated glycolipid that anchors the lipopolysaccharide to the outer membrane of the cell.</text>
</comment>
<dbReference type="EC" id="2.3.1.191" evidence="7"/>
<dbReference type="GO" id="GO:0031470">
    <property type="term" value="C:carboxysome"/>
    <property type="evidence" value="ECO:0007669"/>
    <property type="project" value="UniProtKB-ARBA"/>
</dbReference>